<organism evidence="1 2">
    <name type="scientific">Desulfosarcina alkanivorans</name>
    <dbReference type="NCBI Taxonomy" id="571177"/>
    <lineage>
        <taxon>Bacteria</taxon>
        <taxon>Pseudomonadati</taxon>
        <taxon>Thermodesulfobacteriota</taxon>
        <taxon>Desulfobacteria</taxon>
        <taxon>Desulfobacterales</taxon>
        <taxon>Desulfosarcinaceae</taxon>
        <taxon>Desulfosarcina</taxon>
    </lineage>
</organism>
<dbReference type="KEGG" id="dalk:DSCA_46530"/>
<dbReference type="AlphaFoldDB" id="A0A5K7YR03"/>
<dbReference type="OrthoDB" id="5421835at2"/>
<evidence type="ECO:0000313" key="2">
    <source>
        <dbReference type="Proteomes" id="UP000427906"/>
    </source>
</evidence>
<sequence>MNIELDLTRHCIETALKRRSNAAMSRYFKAKAGKINLEKELELLEQALLAFDFQQLRSRWPVLSGGSDARVVLARDGAGQPGLIFENTVITPPATLR</sequence>
<proteinExistence type="predicted"/>
<dbReference type="Proteomes" id="UP000427906">
    <property type="component" value="Chromosome"/>
</dbReference>
<gene>
    <name evidence="1" type="ORF">DSCA_46530</name>
</gene>
<protein>
    <submittedName>
        <fullName evidence="1">Uncharacterized protein</fullName>
    </submittedName>
</protein>
<dbReference type="RefSeq" id="WP_155318653.1">
    <property type="nucleotide sequence ID" value="NZ_AP021874.1"/>
</dbReference>
<dbReference type="EMBL" id="AP021874">
    <property type="protein sequence ID" value="BBO70723.1"/>
    <property type="molecule type" value="Genomic_DNA"/>
</dbReference>
<accession>A0A5K7YR03</accession>
<keyword evidence="2" id="KW-1185">Reference proteome</keyword>
<name>A0A5K7YR03_9BACT</name>
<reference evidence="1 2" key="1">
    <citation type="submission" date="2019-11" db="EMBL/GenBank/DDBJ databases">
        <title>Comparative genomics of hydrocarbon-degrading Desulfosarcina strains.</title>
        <authorList>
            <person name="Watanabe M."/>
            <person name="Kojima H."/>
            <person name="Fukui M."/>
        </authorList>
    </citation>
    <scope>NUCLEOTIDE SEQUENCE [LARGE SCALE GENOMIC DNA]</scope>
    <source>
        <strain evidence="1 2">PL12</strain>
    </source>
</reference>
<evidence type="ECO:0000313" key="1">
    <source>
        <dbReference type="EMBL" id="BBO70723.1"/>
    </source>
</evidence>